<evidence type="ECO:0000256" key="1">
    <source>
        <dbReference type="SAM" id="MobiDB-lite"/>
    </source>
</evidence>
<feature type="compositionally biased region" description="Low complexity" evidence="1">
    <location>
        <begin position="241"/>
        <end position="254"/>
    </location>
</feature>
<keyword evidence="3" id="KW-1185">Reference proteome</keyword>
<reference evidence="2 3" key="1">
    <citation type="submission" date="2013-03" db="EMBL/GenBank/DDBJ databases">
        <title>The Genome Sequence of Capronia coronata CBS 617.96.</title>
        <authorList>
            <consortium name="The Broad Institute Genomics Platform"/>
            <person name="Cuomo C."/>
            <person name="de Hoog S."/>
            <person name="Gorbushina A."/>
            <person name="Walker B."/>
            <person name="Young S.K."/>
            <person name="Zeng Q."/>
            <person name="Gargeya S."/>
            <person name="Fitzgerald M."/>
            <person name="Haas B."/>
            <person name="Abouelleil A."/>
            <person name="Allen A.W."/>
            <person name="Alvarado L."/>
            <person name="Arachchi H.M."/>
            <person name="Berlin A.M."/>
            <person name="Chapman S.B."/>
            <person name="Gainer-Dewar J."/>
            <person name="Goldberg J."/>
            <person name="Griggs A."/>
            <person name="Gujja S."/>
            <person name="Hansen M."/>
            <person name="Howarth C."/>
            <person name="Imamovic A."/>
            <person name="Ireland A."/>
            <person name="Larimer J."/>
            <person name="McCowan C."/>
            <person name="Murphy C."/>
            <person name="Pearson M."/>
            <person name="Poon T.W."/>
            <person name="Priest M."/>
            <person name="Roberts A."/>
            <person name="Saif S."/>
            <person name="Shea T."/>
            <person name="Sisk P."/>
            <person name="Sykes S."/>
            <person name="Wortman J."/>
            <person name="Nusbaum C."/>
            <person name="Birren B."/>
        </authorList>
    </citation>
    <scope>NUCLEOTIDE SEQUENCE [LARGE SCALE GENOMIC DNA]</scope>
    <source>
        <strain evidence="2 3">CBS 617.96</strain>
    </source>
</reference>
<name>W9YCQ2_9EURO</name>
<feature type="region of interest" description="Disordered" evidence="1">
    <location>
        <begin position="32"/>
        <end position="80"/>
    </location>
</feature>
<accession>W9YCQ2</accession>
<evidence type="ECO:0000313" key="2">
    <source>
        <dbReference type="EMBL" id="EXJ90662.1"/>
    </source>
</evidence>
<protein>
    <submittedName>
        <fullName evidence="2">Uncharacterized protein</fullName>
    </submittedName>
</protein>
<dbReference type="GeneID" id="19158655"/>
<dbReference type="Proteomes" id="UP000019484">
    <property type="component" value="Unassembled WGS sequence"/>
</dbReference>
<proteinExistence type="predicted"/>
<dbReference type="AlphaFoldDB" id="W9YCQ2"/>
<comment type="caution">
    <text evidence="2">The sequence shown here is derived from an EMBL/GenBank/DDBJ whole genome shotgun (WGS) entry which is preliminary data.</text>
</comment>
<feature type="compositionally biased region" description="Polar residues" evidence="1">
    <location>
        <begin position="37"/>
        <end position="49"/>
    </location>
</feature>
<dbReference type="HOGENOM" id="CLU_513859_0_0_1"/>
<organism evidence="2 3">
    <name type="scientific">Capronia coronata CBS 617.96</name>
    <dbReference type="NCBI Taxonomy" id="1182541"/>
    <lineage>
        <taxon>Eukaryota</taxon>
        <taxon>Fungi</taxon>
        <taxon>Dikarya</taxon>
        <taxon>Ascomycota</taxon>
        <taxon>Pezizomycotina</taxon>
        <taxon>Eurotiomycetes</taxon>
        <taxon>Chaetothyriomycetidae</taxon>
        <taxon>Chaetothyriales</taxon>
        <taxon>Herpotrichiellaceae</taxon>
        <taxon>Capronia</taxon>
    </lineage>
</organism>
<feature type="compositionally biased region" description="Basic and acidic residues" evidence="1">
    <location>
        <begin position="390"/>
        <end position="407"/>
    </location>
</feature>
<feature type="region of interest" description="Disordered" evidence="1">
    <location>
        <begin position="236"/>
        <end position="287"/>
    </location>
</feature>
<feature type="compositionally biased region" description="Acidic residues" evidence="1">
    <location>
        <begin position="408"/>
        <end position="438"/>
    </location>
</feature>
<sequence>MASNGTIDPALLALNYADDANQTQTVNAATTVEAEPSDTTPAVSGSVQPDNEEPVLPASTGNDPAMPVNTQSPPSLSNNAATSMEDQIYEILRREDNNMAARLMASDEYQEYMYGRVDGGATNTSASNTYTYANPTGFVAGASSLAGQDSVPFSAPVGQSGLAGVLAPVAANPGTYAVPAAVPAAGSSASGVGSASGIPRYPSGLAIPAGAFPSPAVGPGSVAAGSVASGPVAPGPGPGPGLFAPGSGPVVARRSGTRGPGARGAGSSRGSGAPRRQNAPIPPAPAAAGFQRRIPSILDHPDPFACPVCYHCCCAPGSVKTHLLEKHPELRLTKKTLEDDPRYAVVRPLSYYRNQGLDVAYHGNDRKQVNARRRMDAGMKTNDAGYMDNVYKETPNERRLKREQEARDAEEEEEDDDVVEEEDGGEEEGDDDVVAEEE</sequence>
<feature type="region of interest" description="Disordered" evidence="1">
    <location>
        <begin position="378"/>
        <end position="438"/>
    </location>
</feature>
<dbReference type="RefSeq" id="XP_007722856.1">
    <property type="nucleotide sequence ID" value="XM_007724666.1"/>
</dbReference>
<evidence type="ECO:0000313" key="3">
    <source>
        <dbReference type="Proteomes" id="UP000019484"/>
    </source>
</evidence>
<dbReference type="EMBL" id="AMWN01000003">
    <property type="protein sequence ID" value="EXJ90662.1"/>
    <property type="molecule type" value="Genomic_DNA"/>
</dbReference>
<dbReference type="OrthoDB" id="4138726at2759"/>
<feature type="compositionally biased region" description="Polar residues" evidence="1">
    <location>
        <begin position="68"/>
        <end position="80"/>
    </location>
</feature>
<gene>
    <name evidence="2" type="ORF">A1O1_03766</name>
</gene>
<feature type="compositionally biased region" description="Gly residues" evidence="1">
    <location>
        <begin position="258"/>
        <end position="269"/>
    </location>
</feature>